<dbReference type="RefSeq" id="WP_060849754.1">
    <property type="nucleotide sequence ID" value="NZ_AP014705.1"/>
</dbReference>
<dbReference type="InterPro" id="IPR054189">
    <property type="entry name" value="DUF6894"/>
</dbReference>
<evidence type="ECO:0000313" key="3">
    <source>
        <dbReference type="Proteomes" id="UP000061432"/>
    </source>
</evidence>
<reference evidence="3" key="2">
    <citation type="submission" date="2015-01" db="EMBL/GenBank/DDBJ databases">
        <title>Complete genome sequence of Methylobacterium aquaticum strain 22A.</title>
        <authorList>
            <person name="Tani A."/>
            <person name="Ogura Y."/>
            <person name="Hayashi T."/>
        </authorList>
    </citation>
    <scope>NUCLEOTIDE SEQUENCE [LARGE SCALE GENOMIC DNA]</scope>
    <source>
        <strain evidence="3">MA-22A</strain>
        <plasmid evidence="3">Plasmid pMaq22A_1p DNA</plasmid>
    </source>
</reference>
<dbReference type="Pfam" id="PF21834">
    <property type="entry name" value="DUF6894"/>
    <property type="match status" value="1"/>
</dbReference>
<dbReference type="OrthoDB" id="7997053at2"/>
<dbReference type="EMBL" id="AP014705">
    <property type="protein sequence ID" value="BAQ48509.1"/>
    <property type="molecule type" value="Genomic_DNA"/>
</dbReference>
<reference evidence="2 3" key="1">
    <citation type="journal article" date="2015" name="Genome Announc.">
        <title>Complete Genome Sequence of Methylobacterium aquaticum Strain 22A, Isolated from Racomitrium japonicum Moss.</title>
        <authorList>
            <person name="Tani A."/>
            <person name="Ogura Y."/>
            <person name="Hayashi T."/>
            <person name="Kimbara K."/>
        </authorList>
    </citation>
    <scope>NUCLEOTIDE SEQUENCE [LARGE SCALE GENOMIC DNA]</scope>
    <source>
        <strain evidence="2 3">MA-22A</strain>
        <plasmid evidence="3">Plasmid pMaq22A_1p DNA</plasmid>
    </source>
</reference>
<accession>A0A0C6FSN1</accession>
<name>A0A0C6FSN1_9HYPH</name>
<proteinExistence type="predicted"/>
<organism evidence="2 3">
    <name type="scientific">Methylobacterium aquaticum</name>
    <dbReference type="NCBI Taxonomy" id="270351"/>
    <lineage>
        <taxon>Bacteria</taxon>
        <taxon>Pseudomonadati</taxon>
        <taxon>Pseudomonadota</taxon>
        <taxon>Alphaproteobacteria</taxon>
        <taxon>Hyphomicrobiales</taxon>
        <taxon>Methylobacteriaceae</taxon>
        <taxon>Methylobacterium</taxon>
    </lineage>
</organism>
<keyword evidence="2" id="KW-0614">Plasmid</keyword>
<gene>
    <name evidence="2" type="ORF">Maq22A_1p30805</name>
</gene>
<geneLocation type="plasmid" evidence="3">
    <name>pMaq22A_1p DNA</name>
</geneLocation>
<feature type="domain" description="DUF6894" evidence="1">
    <location>
        <begin position="4"/>
        <end position="71"/>
    </location>
</feature>
<evidence type="ECO:0000313" key="2">
    <source>
        <dbReference type="EMBL" id="BAQ48509.1"/>
    </source>
</evidence>
<protein>
    <recommendedName>
        <fullName evidence="1">DUF6894 domain-containing protein</fullName>
    </recommendedName>
</protein>
<evidence type="ECO:0000259" key="1">
    <source>
        <dbReference type="Pfam" id="PF21834"/>
    </source>
</evidence>
<dbReference type="Proteomes" id="UP000061432">
    <property type="component" value="Plasmid pMaq22A_1p"/>
</dbReference>
<sequence>MTVYYFHFQAGRRLILDPEGVELASPADALEMAAKLAAGLLDDGEVTCDWTHSAVRVEDQDQRRVFRLPLTSVRARDSRSRAFVN</sequence>
<dbReference type="KEGG" id="maqu:Maq22A_1p30805"/>
<dbReference type="AlphaFoldDB" id="A0A0C6FSN1"/>